<dbReference type="InterPro" id="IPR002372">
    <property type="entry name" value="PQQ_rpt_dom"/>
</dbReference>
<dbReference type="Gene3D" id="2.130.10.10">
    <property type="entry name" value="YVTN repeat-like/Quinoprotein amine dehydrogenase"/>
    <property type="match status" value="1"/>
</dbReference>
<name>A0A8J3KD41_9ACTN</name>
<dbReference type="PANTHER" id="PTHR34512">
    <property type="entry name" value="CELL SURFACE PROTEIN"/>
    <property type="match status" value="1"/>
</dbReference>
<dbReference type="InterPro" id="IPR011047">
    <property type="entry name" value="Quinoprotein_ADH-like_sf"/>
</dbReference>
<keyword evidence="1" id="KW-0812">Transmembrane</keyword>
<reference evidence="3 4" key="1">
    <citation type="submission" date="2021-01" db="EMBL/GenBank/DDBJ databases">
        <title>Whole genome shotgun sequence of Catellatospora citrea NBRC 14495.</title>
        <authorList>
            <person name="Komaki H."/>
            <person name="Tamura T."/>
        </authorList>
    </citation>
    <scope>NUCLEOTIDE SEQUENCE [LARGE SCALE GENOMIC DNA]</scope>
    <source>
        <strain evidence="3 4">NBRC 14495</strain>
    </source>
</reference>
<organism evidence="3 4">
    <name type="scientific">Catellatospora citrea</name>
    <dbReference type="NCBI Taxonomy" id="53366"/>
    <lineage>
        <taxon>Bacteria</taxon>
        <taxon>Bacillati</taxon>
        <taxon>Actinomycetota</taxon>
        <taxon>Actinomycetes</taxon>
        <taxon>Micromonosporales</taxon>
        <taxon>Micromonosporaceae</taxon>
        <taxon>Catellatospora</taxon>
    </lineage>
</organism>
<dbReference type="SUPFAM" id="SSF50998">
    <property type="entry name" value="Quinoprotein alcohol dehydrogenase-like"/>
    <property type="match status" value="1"/>
</dbReference>
<dbReference type="EMBL" id="BONH01000001">
    <property type="protein sequence ID" value="GIF94995.1"/>
    <property type="molecule type" value="Genomic_DNA"/>
</dbReference>
<evidence type="ECO:0000313" key="4">
    <source>
        <dbReference type="Proteomes" id="UP000659904"/>
    </source>
</evidence>
<dbReference type="Pfam" id="PF13360">
    <property type="entry name" value="PQQ_2"/>
    <property type="match status" value="1"/>
</dbReference>
<dbReference type="PANTHER" id="PTHR34512:SF30">
    <property type="entry name" value="OUTER MEMBRANE PROTEIN ASSEMBLY FACTOR BAMB"/>
    <property type="match status" value="1"/>
</dbReference>
<keyword evidence="4" id="KW-1185">Reference proteome</keyword>
<keyword evidence="1" id="KW-0472">Membrane</keyword>
<dbReference type="RefSeq" id="WP_120315896.1">
    <property type="nucleotide sequence ID" value="NZ_BONH01000001.1"/>
</dbReference>
<gene>
    <name evidence="3" type="ORF">Cci01nite_00890</name>
</gene>
<dbReference type="AlphaFoldDB" id="A0A8J3KD41"/>
<evidence type="ECO:0000313" key="3">
    <source>
        <dbReference type="EMBL" id="GIF94995.1"/>
    </source>
</evidence>
<dbReference type="Proteomes" id="UP000659904">
    <property type="component" value="Unassembled WGS sequence"/>
</dbReference>
<feature type="transmembrane region" description="Helical" evidence="1">
    <location>
        <begin position="39"/>
        <end position="60"/>
    </location>
</feature>
<comment type="caution">
    <text evidence="3">The sequence shown here is derived from an EMBL/GenBank/DDBJ whole genome shotgun (WGS) entry which is preliminary data.</text>
</comment>
<dbReference type="InterPro" id="IPR015943">
    <property type="entry name" value="WD40/YVTN_repeat-like_dom_sf"/>
</dbReference>
<proteinExistence type="predicted"/>
<protein>
    <recommendedName>
        <fullName evidence="2">Pyrrolo-quinoline quinone repeat domain-containing protein</fullName>
    </recommendedName>
</protein>
<feature type="domain" description="Pyrrolo-quinoline quinone repeat" evidence="2">
    <location>
        <begin position="120"/>
        <end position="287"/>
    </location>
</feature>
<sequence>MSTELDRLYARLADRIDAVPPPELSAVRARAAQRRRRSFGGLLAAVAAVVVAVFGAQAVLAPATTPVRPVLPALPAVTEFVPFDGAAEPVIRFAGPVTFGMTTTIGDRAYAMWMAEDGTEWVGAVDLTTAKPLWPARSLGKFGDTNGMEVSAGAILLLTEQGFDNPLIKDGSDTIIAIDPATGQIMWTLPYSFNDTDRVLYDDTLVISWPQRGVTEALDLRTGKARWTAAERVLQAGTNAMRAMSEVYAVGGFAGRTPADRRVVLHLATGRAQLRDVTTGRVEQEIVAPVVPLDGDRLRQETVVDGVLYQFAGGRVKVQPLDGQPAVPDQEVQANLDGAWPTPCIVGPLLFCAVTGDTGEGATLTAVDPGPGQTVWQREVRSRVRGVFPAEAGVLVMGEPSVVVAPDGTPLASLDGQAMWIESGNLLVFGPAGVSGHQLSTGENVALGKPAVAGYCSANATMLTCPTKDGIGVYRYAR</sequence>
<keyword evidence="1" id="KW-1133">Transmembrane helix</keyword>
<accession>A0A8J3KD41</accession>
<evidence type="ECO:0000259" key="2">
    <source>
        <dbReference type="Pfam" id="PF13360"/>
    </source>
</evidence>
<evidence type="ECO:0000256" key="1">
    <source>
        <dbReference type="SAM" id="Phobius"/>
    </source>
</evidence>